<sequence>MGIKTKIDRIPSIWGDKKNWPLKPSKLNKKHHISNDVRN</sequence>
<evidence type="ECO:0000313" key="3">
    <source>
        <dbReference type="Proteomes" id="UP000196435"/>
    </source>
</evidence>
<proteinExistence type="predicted"/>
<protein>
    <submittedName>
        <fullName evidence="2">Uncharacterized protein</fullName>
    </submittedName>
</protein>
<name>A0A1N6MUN6_9GAMM</name>
<gene>
    <name evidence="2" type="ORF">XIS1_1560003</name>
</gene>
<feature type="region of interest" description="Disordered" evidence="1">
    <location>
        <begin position="16"/>
        <end position="39"/>
    </location>
</feature>
<evidence type="ECO:0000256" key="1">
    <source>
        <dbReference type="SAM" id="MobiDB-lite"/>
    </source>
</evidence>
<dbReference type="AlphaFoldDB" id="A0A1N6MUN6"/>
<reference evidence="3" key="1">
    <citation type="submission" date="2016-12" db="EMBL/GenBank/DDBJ databases">
        <authorList>
            <person name="Gaudriault S."/>
        </authorList>
    </citation>
    <scope>NUCLEOTIDE SEQUENCE [LARGE SCALE GENOMIC DNA]</scope>
    <source>
        <strain evidence="3">HGB1681 (deposited as PTA-6826 in the American Type Culture Collection)</strain>
    </source>
</reference>
<dbReference type="EMBL" id="FTLG01000064">
    <property type="protein sequence ID" value="SIP72531.1"/>
    <property type="molecule type" value="Genomic_DNA"/>
</dbReference>
<accession>A0A1N6MUN6</accession>
<evidence type="ECO:0000313" key="2">
    <source>
        <dbReference type="EMBL" id="SIP72531.1"/>
    </source>
</evidence>
<dbReference type="Proteomes" id="UP000196435">
    <property type="component" value="Unassembled WGS sequence"/>
</dbReference>
<organism evidence="2 3">
    <name type="scientific">Xenorhabdus innexi</name>
    <dbReference type="NCBI Taxonomy" id="290109"/>
    <lineage>
        <taxon>Bacteria</taxon>
        <taxon>Pseudomonadati</taxon>
        <taxon>Pseudomonadota</taxon>
        <taxon>Gammaproteobacteria</taxon>
        <taxon>Enterobacterales</taxon>
        <taxon>Morganellaceae</taxon>
        <taxon>Xenorhabdus</taxon>
    </lineage>
</organism>